<comment type="caution">
    <text evidence="1">The sequence shown here is derived from an EMBL/GenBank/DDBJ whole genome shotgun (WGS) entry which is preliminary data.</text>
</comment>
<gene>
    <name evidence="1" type="ORF">HMPREF9257_0026</name>
</gene>
<dbReference type="AlphaFoldDB" id="E4KN49"/>
<dbReference type="Proteomes" id="UP000005990">
    <property type="component" value="Unassembled WGS sequence"/>
</dbReference>
<dbReference type="OrthoDB" id="9096700at2"/>
<evidence type="ECO:0000313" key="1">
    <source>
        <dbReference type="EMBL" id="EFR31818.1"/>
    </source>
</evidence>
<dbReference type="PIRSF" id="PIRSF011474">
    <property type="entry name" value="Glucitol_operon_activator"/>
    <property type="match status" value="1"/>
</dbReference>
<accession>E4KN49</accession>
<dbReference type="EMBL" id="AENN01000006">
    <property type="protein sequence ID" value="EFR31818.1"/>
    <property type="molecule type" value="Genomic_DNA"/>
</dbReference>
<protein>
    <submittedName>
        <fullName evidence="1">Glucitol operon activator protein (GutM)</fullName>
    </submittedName>
</protein>
<sequence length="158" mass="18075">MSFMVTFCALAVSSYLLQIFLGLKQIKDFNTVFVELRRKGKVAIGRRSGKIQSGTVVMFAVDDNAKIVDARMMQGVTVLAKFKELPQYIGQDLHYIDKYNPLVRQENKLTQIAMEDAREVYLRVEMGNYQEEPKETLPISQSLSMLKNQIKYKLKGSV</sequence>
<proteinExistence type="predicted"/>
<dbReference type="Pfam" id="PF06923">
    <property type="entry name" value="GutM"/>
    <property type="match status" value="1"/>
</dbReference>
<dbReference type="STRING" id="908337.HMPREF9257_0026"/>
<keyword evidence="2" id="KW-1185">Reference proteome</keyword>
<name>E4KN49_9LACT</name>
<evidence type="ECO:0000313" key="2">
    <source>
        <dbReference type="Proteomes" id="UP000005990"/>
    </source>
</evidence>
<dbReference type="RefSeq" id="WP_006417950.1">
    <property type="nucleotide sequence ID" value="NZ_AENN01000006.1"/>
</dbReference>
<organism evidence="1 2">
    <name type="scientific">Eremococcus coleocola ACS-139-V-Col8</name>
    <dbReference type="NCBI Taxonomy" id="908337"/>
    <lineage>
        <taxon>Bacteria</taxon>
        <taxon>Bacillati</taxon>
        <taxon>Bacillota</taxon>
        <taxon>Bacilli</taxon>
        <taxon>Lactobacillales</taxon>
        <taxon>Aerococcaceae</taxon>
        <taxon>Eremococcus</taxon>
    </lineage>
</organism>
<dbReference type="InterPro" id="IPR009693">
    <property type="entry name" value="Glucitol_operon_activator"/>
</dbReference>
<dbReference type="eggNOG" id="COG4578">
    <property type="taxonomic scope" value="Bacteria"/>
</dbReference>
<reference evidence="1 2" key="1">
    <citation type="submission" date="2010-10" db="EMBL/GenBank/DDBJ databases">
        <authorList>
            <person name="Durkin A.S."/>
            <person name="Madupu R."/>
            <person name="Torralba M."/>
            <person name="Gillis M."/>
            <person name="Methe B."/>
            <person name="Sutton G."/>
            <person name="Nelson K.E."/>
        </authorList>
    </citation>
    <scope>NUCLEOTIDE SEQUENCE [LARGE SCALE GENOMIC DNA]</scope>
    <source>
        <strain evidence="1 2">ACS-139-V-Col8</strain>
    </source>
</reference>